<dbReference type="AlphaFoldDB" id="A0A8T1YHY9"/>
<evidence type="ECO:0000313" key="2">
    <source>
        <dbReference type="Proteomes" id="UP000694251"/>
    </source>
</evidence>
<protein>
    <submittedName>
        <fullName evidence="1">Uncharacterized protein</fullName>
    </submittedName>
</protein>
<dbReference type="EMBL" id="JAEFBJ010000012">
    <property type="protein sequence ID" value="KAG7545649.1"/>
    <property type="molecule type" value="Genomic_DNA"/>
</dbReference>
<organism evidence="1 2">
    <name type="scientific">Arabidopsis suecica</name>
    <name type="common">Swedish thale-cress</name>
    <name type="synonym">Cardaminopsis suecica</name>
    <dbReference type="NCBI Taxonomy" id="45249"/>
    <lineage>
        <taxon>Eukaryota</taxon>
        <taxon>Viridiplantae</taxon>
        <taxon>Streptophyta</taxon>
        <taxon>Embryophyta</taxon>
        <taxon>Tracheophyta</taxon>
        <taxon>Spermatophyta</taxon>
        <taxon>Magnoliopsida</taxon>
        <taxon>eudicotyledons</taxon>
        <taxon>Gunneridae</taxon>
        <taxon>Pentapetalae</taxon>
        <taxon>rosids</taxon>
        <taxon>malvids</taxon>
        <taxon>Brassicales</taxon>
        <taxon>Brassicaceae</taxon>
        <taxon>Camelineae</taxon>
        <taxon>Arabidopsis</taxon>
    </lineage>
</organism>
<accession>A0A8T1YHY9</accession>
<sequence length="38" mass="4411">MKKSSSMEKREFILLTLSHQPHAEVFNLDADEQLVLPK</sequence>
<proteinExistence type="predicted"/>
<evidence type="ECO:0000313" key="1">
    <source>
        <dbReference type="EMBL" id="KAG7545649.1"/>
    </source>
</evidence>
<keyword evidence="2" id="KW-1185">Reference proteome</keyword>
<reference evidence="1 2" key="1">
    <citation type="submission" date="2020-12" db="EMBL/GenBank/DDBJ databases">
        <title>Concerted genomic and epigenomic changes stabilize Arabidopsis allopolyploids.</title>
        <authorList>
            <person name="Chen Z."/>
        </authorList>
    </citation>
    <scope>NUCLEOTIDE SEQUENCE [LARGE SCALE GENOMIC DNA]</scope>
    <source>
        <strain evidence="1">As9502</strain>
        <tissue evidence="1">Leaf</tissue>
    </source>
</reference>
<feature type="non-terminal residue" evidence="1">
    <location>
        <position position="38"/>
    </location>
</feature>
<gene>
    <name evidence="1" type="ORF">ISN44_As12g010900</name>
</gene>
<dbReference type="Proteomes" id="UP000694251">
    <property type="component" value="Chromosome 12"/>
</dbReference>
<name>A0A8T1YHY9_ARASU</name>
<comment type="caution">
    <text evidence="1">The sequence shown here is derived from an EMBL/GenBank/DDBJ whole genome shotgun (WGS) entry which is preliminary data.</text>
</comment>